<evidence type="ECO:0000313" key="3">
    <source>
        <dbReference type="Proteomes" id="UP000485058"/>
    </source>
</evidence>
<dbReference type="SUPFAM" id="SSF48592">
    <property type="entry name" value="GroEL equatorial domain-like"/>
    <property type="match status" value="1"/>
</dbReference>
<sequence length="79" mass="8136">MMGRAAGSGGTWLVVLAGLLLQRLDDLAHQGAPAAWLLQHLDGALALVAEAAEQQALPVTALLGDLGWGQRQGLVGLSR</sequence>
<dbReference type="EMBL" id="BLLF01001552">
    <property type="protein sequence ID" value="GFH19981.1"/>
    <property type="molecule type" value="Genomic_DNA"/>
</dbReference>
<organism evidence="2 3">
    <name type="scientific">Haematococcus lacustris</name>
    <name type="common">Green alga</name>
    <name type="synonym">Haematococcus pluvialis</name>
    <dbReference type="NCBI Taxonomy" id="44745"/>
    <lineage>
        <taxon>Eukaryota</taxon>
        <taxon>Viridiplantae</taxon>
        <taxon>Chlorophyta</taxon>
        <taxon>core chlorophytes</taxon>
        <taxon>Chlorophyceae</taxon>
        <taxon>CS clade</taxon>
        <taxon>Chlamydomonadales</taxon>
        <taxon>Haematococcaceae</taxon>
        <taxon>Haematococcus</taxon>
    </lineage>
</organism>
<accession>A0A699ZCX7</accession>
<dbReference type="AlphaFoldDB" id="A0A699ZCX7"/>
<keyword evidence="1" id="KW-0732">Signal</keyword>
<feature type="chain" id="PRO_5025546416" description="Secreted protein" evidence="1">
    <location>
        <begin position="18"/>
        <end position="79"/>
    </location>
</feature>
<dbReference type="InterPro" id="IPR027413">
    <property type="entry name" value="GROEL-like_equatorial_sf"/>
</dbReference>
<evidence type="ECO:0008006" key="4">
    <source>
        <dbReference type="Google" id="ProtNLM"/>
    </source>
</evidence>
<comment type="caution">
    <text evidence="2">The sequence shown here is derived from an EMBL/GenBank/DDBJ whole genome shotgun (WGS) entry which is preliminary data.</text>
</comment>
<reference evidence="2 3" key="1">
    <citation type="submission" date="2020-02" db="EMBL/GenBank/DDBJ databases">
        <title>Draft genome sequence of Haematococcus lacustris strain NIES-144.</title>
        <authorList>
            <person name="Morimoto D."/>
            <person name="Nakagawa S."/>
            <person name="Yoshida T."/>
            <person name="Sawayama S."/>
        </authorList>
    </citation>
    <scope>NUCLEOTIDE SEQUENCE [LARGE SCALE GENOMIC DNA]</scope>
    <source>
        <strain evidence="2 3">NIES-144</strain>
    </source>
</reference>
<evidence type="ECO:0000256" key="1">
    <source>
        <dbReference type="SAM" id="SignalP"/>
    </source>
</evidence>
<dbReference type="Proteomes" id="UP000485058">
    <property type="component" value="Unassembled WGS sequence"/>
</dbReference>
<proteinExistence type="predicted"/>
<keyword evidence="3" id="KW-1185">Reference proteome</keyword>
<name>A0A699ZCX7_HAELA</name>
<gene>
    <name evidence="2" type="ORF">HaLaN_17025</name>
</gene>
<protein>
    <recommendedName>
        <fullName evidence="4">Secreted protein</fullName>
    </recommendedName>
</protein>
<feature type="signal peptide" evidence="1">
    <location>
        <begin position="1"/>
        <end position="17"/>
    </location>
</feature>
<evidence type="ECO:0000313" key="2">
    <source>
        <dbReference type="EMBL" id="GFH19981.1"/>
    </source>
</evidence>